<dbReference type="AlphaFoldDB" id="A0A9J6G7I8"/>
<dbReference type="EMBL" id="JABSTR010000005">
    <property type="protein sequence ID" value="KAH9370673.1"/>
    <property type="molecule type" value="Genomic_DNA"/>
</dbReference>
<proteinExistence type="predicted"/>
<keyword evidence="3" id="KW-1185">Reference proteome</keyword>
<feature type="region of interest" description="Disordered" evidence="1">
    <location>
        <begin position="79"/>
        <end position="123"/>
    </location>
</feature>
<name>A0A9J6G7I8_HAELO</name>
<reference evidence="2 3" key="1">
    <citation type="journal article" date="2020" name="Cell">
        <title>Large-Scale Comparative Analyses of Tick Genomes Elucidate Their Genetic Diversity and Vector Capacities.</title>
        <authorList>
            <consortium name="Tick Genome and Microbiome Consortium (TIGMIC)"/>
            <person name="Jia N."/>
            <person name="Wang J."/>
            <person name="Shi W."/>
            <person name="Du L."/>
            <person name="Sun Y."/>
            <person name="Zhan W."/>
            <person name="Jiang J.F."/>
            <person name="Wang Q."/>
            <person name="Zhang B."/>
            <person name="Ji P."/>
            <person name="Bell-Sakyi L."/>
            <person name="Cui X.M."/>
            <person name="Yuan T.T."/>
            <person name="Jiang B.G."/>
            <person name="Yang W.F."/>
            <person name="Lam T.T."/>
            <person name="Chang Q.C."/>
            <person name="Ding S.J."/>
            <person name="Wang X.J."/>
            <person name="Zhu J.G."/>
            <person name="Ruan X.D."/>
            <person name="Zhao L."/>
            <person name="Wei J.T."/>
            <person name="Ye R.Z."/>
            <person name="Que T.C."/>
            <person name="Du C.H."/>
            <person name="Zhou Y.H."/>
            <person name="Cheng J.X."/>
            <person name="Dai P.F."/>
            <person name="Guo W.B."/>
            <person name="Han X.H."/>
            <person name="Huang E.J."/>
            <person name="Li L.F."/>
            <person name="Wei W."/>
            <person name="Gao Y.C."/>
            <person name="Liu J.Z."/>
            <person name="Shao H.Z."/>
            <person name="Wang X."/>
            <person name="Wang C.C."/>
            <person name="Yang T.C."/>
            <person name="Huo Q.B."/>
            <person name="Li W."/>
            <person name="Chen H.Y."/>
            <person name="Chen S.E."/>
            <person name="Zhou L.G."/>
            <person name="Ni X.B."/>
            <person name="Tian J.H."/>
            <person name="Sheng Y."/>
            <person name="Liu T."/>
            <person name="Pan Y.S."/>
            <person name="Xia L.Y."/>
            <person name="Li J."/>
            <person name="Zhao F."/>
            <person name="Cao W.C."/>
        </authorList>
    </citation>
    <scope>NUCLEOTIDE SEQUENCE [LARGE SCALE GENOMIC DNA]</scope>
    <source>
        <strain evidence="2">HaeL-2018</strain>
    </source>
</reference>
<protein>
    <submittedName>
        <fullName evidence="2">Uncharacterized protein</fullName>
    </submittedName>
</protein>
<accession>A0A9J6G7I8</accession>
<feature type="compositionally biased region" description="Basic and acidic residues" evidence="1">
    <location>
        <begin position="9"/>
        <end position="21"/>
    </location>
</feature>
<feature type="region of interest" description="Disordered" evidence="1">
    <location>
        <begin position="201"/>
        <end position="224"/>
    </location>
</feature>
<evidence type="ECO:0000313" key="3">
    <source>
        <dbReference type="Proteomes" id="UP000821853"/>
    </source>
</evidence>
<dbReference type="Proteomes" id="UP000821853">
    <property type="component" value="Chromosome 3"/>
</dbReference>
<feature type="region of interest" description="Disordered" evidence="1">
    <location>
        <begin position="1"/>
        <end position="24"/>
    </location>
</feature>
<evidence type="ECO:0000256" key="1">
    <source>
        <dbReference type="SAM" id="MobiDB-lite"/>
    </source>
</evidence>
<feature type="compositionally biased region" description="Basic residues" evidence="1">
    <location>
        <begin position="202"/>
        <end position="214"/>
    </location>
</feature>
<gene>
    <name evidence="2" type="ORF">HPB48_014020</name>
</gene>
<sequence length="420" mass="45227">MASSTVTPESEHEARVSEVEHFLSSPSSIALHRNAHESSASVVAGASLPCRVMISPSSNEANATAGSIRSAELVARAHSDSRRKLSDMWSGASSATEPEDRRGGEPARPLRNSDSPPLASPAVMPPVSPNCFLTEFNEIFYHLQKRDLPREKGDDDNQATGQEVARVKDSEEGLKRMVLGGWGEKIGPDVVTVFTMYDGPKAKGKKKIAQKQKKASPDKKGGDPALVELVSTASTESRAEKTLLGKTKQRQGSLGNKRKDAFPTSSRILKQKEIGLVGRSGFAGKRASAKTKSRESVDKIKERRKGGGEVPNLKLVHKVVNNLMDEFKGLPEPEQPAEKASNNSSAALYTPHSTPVAETALLPKKPKGRWSSNDTSFAATAQLKKEQKGTPGVTRHVSPRVFIVAKGKKGTPDVERCVPC</sequence>
<organism evidence="2 3">
    <name type="scientific">Haemaphysalis longicornis</name>
    <name type="common">Bush tick</name>
    <dbReference type="NCBI Taxonomy" id="44386"/>
    <lineage>
        <taxon>Eukaryota</taxon>
        <taxon>Metazoa</taxon>
        <taxon>Ecdysozoa</taxon>
        <taxon>Arthropoda</taxon>
        <taxon>Chelicerata</taxon>
        <taxon>Arachnida</taxon>
        <taxon>Acari</taxon>
        <taxon>Parasitiformes</taxon>
        <taxon>Ixodida</taxon>
        <taxon>Ixodoidea</taxon>
        <taxon>Ixodidae</taxon>
        <taxon>Haemaphysalinae</taxon>
        <taxon>Haemaphysalis</taxon>
    </lineage>
</organism>
<feature type="region of interest" description="Disordered" evidence="1">
    <location>
        <begin position="285"/>
        <end position="306"/>
    </location>
</feature>
<comment type="caution">
    <text evidence="2">The sequence shown here is derived from an EMBL/GenBank/DDBJ whole genome shotgun (WGS) entry which is preliminary data.</text>
</comment>
<feature type="region of interest" description="Disordered" evidence="1">
    <location>
        <begin position="149"/>
        <end position="168"/>
    </location>
</feature>
<evidence type="ECO:0000313" key="2">
    <source>
        <dbReference type="EMBL" id="KAH9370673.1"/>
    </source>
</evidence>
<dbReference type="VEuPathDB" id="VectorBase:HLOH_058562"/>
<feature type="compositionally biased region" description="Basic and acidic residues" evidence="1">
    <location>
        <begin position="292"/>
        <end position="306"/>
    </location>
</feature>